<dbReference type="InterPro" id="IPR029058">
    <property type="entry name" value="AB_hydrolase_fold"/>
</dbReference>
<evidence type="ECO:0000313" key="3">
    <source>
        <dbReference type="EMBL" id="RMX95127.1"/>
    </source>
</evidence>
<dbReference type="Pfam" id="PF01738">
    <property type="entry name" value="DLH"/>
    <property type="match status" value="1"/>
</dbReference>
<name>A0A3M6XWE4_HORWE</name>
<feature type="domain" description="Dienelactone hydrolase" evidence="2">
    <location>
        <begin position="84"/>
        <end position="285"/>
    </location>
</feature>
<dbReference type="PANTHER" id="PTHR17630">
    <property type="entry name" value="DIENELACTONE HYDROLASE"/>
    <property type="match status" value="1"/>
</dbReference>
<protein>
    <recommendedName>
        <fullName evidence="2">Dienelactone hydrolase domain-containing protein</fullName>
    </recommendedName>
</protein>
<dbReference type="Proteomes" id="UP000282582">
    <property type="component" value="Unassembled WGS sequence"/>
</dbReference>
<keyword evidence="1" id="KW-0732">Signal</keyword>
<proteinExistence type="predicted"/>
<feature type="chain" id="PRO_5017953427" description="Dienelactone hydrolase domain-containing protein" evidence="1">
    <location>
        <begin position="19"/>
        <end position="296"/>
    </location>
</feature>
<comment type="caution">
    <text evidence="3">The sequence shown here is derived from an EMBL/GenBank/DDBJ whole genome shotgun (WGS) entry which is preliminary data.</text>
</comment>
<dbReference type="EMBL" id="QWIK01001382">
    <property type="protein sequence ID" value="RMX95127.1"/>
    <property type="molecule type" value="Genomic_DNA"/>
</dbReference>
<dbReference type="Gene3D" id="3.40.50.1820">
    <property type="entry name" value="alpha/beta hydrolase"/>
    <property type="match status" value="1"/>
</dbReference>
<dbReference type="InterPro" id="IPR002925">
    <property type="entry name" value="Dienelactn_hydro"/>
</dbReference>
<accession>A0A3M6XWE4</accession>
<gene>
    <name evidence="3" type="ORF">D0868_11905</name>
</gene>
<dbReference type="GO" id="GO:0016787">
    <property type="term" value="F:hydrolase activity"/>
    <property type="evidence" value="ECO:0007669"/>
    <property type="project" value="InterPro"/>
</dbReference>
<reference evidence="3 4" key="1">
    <citation type="journal article" date="2018" name="BMC Genomics">
        <title>Genomic evidence for intraspecific hybridization in a clonal and extremely halotolerant yeast.</title>
        <authorList>
            <person name="Gostincar C."/>
            <person name="Stajich J.E."/>
            <person name="Zupancic J."/>
            <person name="Zalar P."/>
            <person name="Gunde-Cimerman N."/>
        </authorList>
    </citation>
    <scope>NUCLEOTIDE SEQUENCE [LARGE SCALE GENOMIC DNA]</scope>
    <source>
        <strain evidence="3 4">EXF-6654</strain>
    </source>
</reference>
<organism evidence="3 4">
    <name type="scientific">Hortaea werneckii</name>
    <name type="common">Black yeast</name>
    <name type="synonym">Cladosporium werneckii</name>
    <dbReference type="NCBI Taxonomy" id="91943"/>
    <lineage>
        <taxon>Eukaryota</taxon>
        <taxon>Fungi</taxon>
        <taxon>Dikarya</taxon>
        <taxon>Ascomycota</taxon>
        <taxon>Pezizomycotina</taxon>
        <taxon>Dothideomycetes</taxon>
        <taxon>Dothideomycetidae</taxon>
        <taxon>Mycosphaerellales</taxon>
        <taxon>Teratosphaeriaceae</taxon>
        <taxon>Hortaea</taxon>
    </lineage>
</organism>
<feature type="signal peptide" evidence="1">
    <location>
        <begin position="1"/>
        <end position="18"/>
    </location>
</feature>
<sequence>MKLSTFALLATAITGTVASKPGSSLRFEHPGRVFSKSHSQGCCVQGVVHDEEPRGHLEEYNDETLYITSPPRHYGGRHGMDASAAIIYLTDIFGLGIPNNKLLADSLASSGYVVVVPDLFRGDPVPENALSDPDSDFDFPAWQERHPSSEVNAIIDSTIETMRGDFGVTKLGAVGYCFGGPYVAQLLANGSFVSAGFTAHPSGVELEQWQNVSKPISVAYGALDENVPQEDRHVAENAFINGNKTFEISLYAEVEHGFAVRTDLSNKMKAVAQESAYFQAVRWLDAWVKDVPILDG</sequence>
<dbReference type="SUPFAM" id="SSF53474">
    <property type="entry name" value="alpha/beta-Hydrolases"/>
    <property type="match status" value="1"/>
</dbReference>
<dbReference type="PANTHER" id="PTHR17630:SF44">
    <property type="entry name" value="PROTEIN AIM2"/>
    <property type="match status" value="1"/>
</dbReference>
<dbReference type="AlphaFoldDB" id="A0A3M6XWE4"/>
<evidence type="ECO:0000313" key="4">
    <source>
        <dbReference type="Proteomes" id="UP000282582"/>
    </source>
</evidence>
<evidence type="ECO:0000256" key="1">
    <source>
        <dbReference type="SAM" id="SignalP"/>
    </source>
</evidence>
<evidence type="ECO:0000259" key="2">
    <source>
        <dbReference type="Pfam" id="PF01738"/>
    </source>
</evidence>